<dbReference type="RefSeq" id="XP_009012460.1">
    <property type="nucleotide sequence ID" value="XM_009014212.1"/>
</dbReference>
<evidence type="ECO:0000313" key="1">
    <source>
        <dbReference type="EMBL" id="ESO09367.1"/>
    </source>
</evidence>
<dbReference type="CTD" id="20211603"/>
<reference evidence="3" key="1">
    <citation type="submission" date="2012-12" db="EMBL/GenBank/DDBJ databases">
        <authorList>
            <person name="Hellsten U."/>
            <person name="Grimwood J."/>
            <person name="Chapman J.A."/>
            <person name="Shapiro H."/>
            <person name="Aerts A."/>
            <person name="Otillar R.P."/>
            <person name="Terry A.Y."/>
            <person name="Boore J.L."/>
            <person name="Simakov O."/>
            <person name="Marletaz F."/>
            <person name="Cho S.-J."/>
            <person name="Edsinger-Gonzales E."/>
            <person name="Havlak P."/>
            <person name="Kuo D.-H."/>
            <person name="Larsson T."/>
            <person name="Lv J."/>
            <person name="Arendt D."/>
            <person name="Savage R."/>
            <person name="Osoegawa K."/>
            <person name="de Jong P."/>
            <person name="Lindberg D.R."/>
            <person name="Seaver E.C."/>
            <person name="Weisblat D.A."/>
            <person name="Putnam N.H."/>
            <person name="Grigoriev I.V."/>
            <person name="Rokhsar D.S."/>
        </authorList>
    </citation>
    <scope>NUCLEOTIDE SEQUENCE</scope>
</reference>
<organism evidence="2 3">
    <name type="scientific">Helobdella robusta</name>
    <name type="common">Californian leech</name>
    <dbReference type="NCBI Taxonomy" id="6412"/>
    <lineage>
        <taxon>Eukaryota</taxon>
        <taxon>Metazoa</taxon>
        <taxon>Spiralia</taxon>
        <taxon>Lophotrochozoa</taxon>
        <taxon>Annelida</taxon>
        <taxon>Clitellata</taxon>
        <taxon>Hirudinea</taxon>
        <taxon>Rhynchobdellida</taxon>
        <taxon>Glossiphoniidae</taxon>
        <taxon>Helobdella</taxon>
    </lineage>
</organism>
<evidence type="ECO:0000313" key="3">
    <source>
        <dbReference type="Proteomes" id="UP000015101"/>
    </source>
</evidence>
<reference evidence="2" key="3">
    <citation type="submission" date="2015-06" db="UniProtKB">
        <authorList>
            <consortium name="EnsemblMetazoa"/>
        </authorList>
    </citation>
    <scope>IDENTIFICATION</scope>
</reference>
<reference evidence="1 3" key="2">
    <citation type="journal article" date="2013" name="Nature">
        <title>Insights into bilaterian evolution from three spiralian genomes.</title>
        <authorList>
            <person name="Simakov O."/>
            <person name="Marletaz F."/>
            <person name="Cho S.J."/>
            <person name="Edsinger-Gonzales E."/>
            <person name="Havlak P."/>
            <person name="Hellsten U."/>
            <person name="Kuo D.H."/>
            <person name="Larsson T."/>
            <person name="Lv J."/>
            <person name="Arendt D."/>
            <person name="Savage R."/>
            <person name="Osoegawa K."/>
            <person name="de Jong P."/>
            <person name="Grimwood J."/>
            <person name="Chapman J.A."/>
            <person name="Shapiro H."/>
            <person name="Aerts A."/>
            <person name="Otillar R.P."/>
            <person name="Terry A.Y."/>
            <person name="Boore J.L."/>
            <person name="Grigoriev I.V."/>
            <person name="Lindberg D.R."/>
            <person name="Seaver E.C."/>
            <person name="Weisblat D.A."/>
            <person name="Putnam N.H."/>
            <person name="Rokhsar D.S."/>
        </authorList>
    </citation>
    <scope>NUCLEOTIDE SEQUENCE</scope>
</reference>
<dbReference type="EMBL" id="AMQM01002955">
    <property type="status" value="NOT_ANNOTATED_CDS"/>
    <property type="molecule type" value="Genomic_DNA"/>
</dbReference>
<dbReference type="EnsemblMetazoa" id="HelroT190476">
    <property type="protein sequence ID" value="HelroP190476"/>
    <property type="gene ID" value="HelroG190476"/>
</dbReference>
<dbReference type="GeneID" id="20211603"/>
<accession>T1FS06</accession>
<gene>
    <name evidence="2" type="primary">20211603</name>
    <name evidence="1" type="ORF">HELRODRAFT_190476</name>
</gene>
<proteinExistence type="predicted"/>
<dbReference type="KEGG" id="hro:HELRODRAFT_190476"/>
<dbReference type="HOGENOM" id="CLU_920008_0_0_1"/>
<sequence length="303" mass="34681">MYTICLDDLSQHKRLLEKSYGDCKLPTTTKRRTTPEFFLISSGLLDFIHYSLSFFMEDSHFMEDSGDSSDSEKLADFLDPSYFESVNNLCIEVELLMQDGSVSPVMARNILKCLSYLTPKTGKKESLKMLLPLNENLYEAISCEGYETDDKLKYIVDGGLKILQGMSLTVEAVHAMLTEPEYEGFFKTFKKMVADQQHGWPAVIEIIKNMHEIGLKEKSLLLEDFMMFLVETTFPSKPTMKTFRLVEELKDLIEACDAELMDAFFVKFRQGLFGMLASKLNKKEKHTAIDCSCRLITKLGVRH</sequence>
<dbReference type="AlphaFoldDB" id="T1FS06"/>
<dbReference type="Proteomes" id="UP000015101">
    <property type="component" value="Unassembled WGS sequence"/>
</dbReference>
<protein>
    <submittedName>
        <fullName evidence="1 2">Uncharacterized protein</fullName>
    </submittedName>
</protein>
<dbReference type="InParanoid" id="T1FS06"/>
<keyword evidence="3" id="KW-1185">Reference proteome</keyword>
<name>T1FS06_HELRO</name>
<dbReference type="EMBL" id="KB095959">
    <property type="protein sequence ID" value="ESO09367.1"/>
    <property type="molecule type" value="Genomic_DNA"/>
</dbReference>
<evidence type="ECO:0000313" key="2">
    <source>
        <dbReference type="EnsemblMetazoa" id="HelroP190476"/>
    </source>
</evidence>